<dbReference type="EMBL" id="JNFA01000025">
    <property type="protein sequence ID" value="KGL39843.1"/>
    <property type="molecule type" value="Genomic_DNA"/>
</dbReference>
<feature type="transmembrane region" description="Helical" evidence="5">
    <location>
        <begin position="41"/>
        <end position="63"/>
    </location>
</feature>
<accession>A0A099W609</accession>
<protein>
    <submittedName>
        <fullName evidence="7">DUF4870 domain-containing protein</fullName>
    </submittedName>
</protein>
<sequence>MKDQKILNALSYFSLFFAPIIVPVAIWIFSATEITKHHAKVALFTHILPTIGGFASLFLVSFVGVSTNSSNVTGIVGLGLIVAIGIMIVVLAIFNIIRGIQALVAKDDDPLFNTFD</sequence>
<dbReference type="InterPro" id="IPR019109">
    <property type="entry name" value="MamF_MmsF"/>
</dbReference>
<comment type="subcellular location">
    <subcellularLocation>
        <location evidence="1">Membrane</location>
        <topology evidence="1">Multi-pass membrane protein</topology>
    </subcellularLocation>
</comment>
<evidence type="ECO:0000313" key="6">
    <source>
        <dbReference type="EMBL" id="KGL39843.1"/>
    </source>
</evidence>
<evidence type="ECO:0000256" key="5">
    <source>
        <dbReference type="SAM" id="Phobius"/>
    </source>
</evidence>
<proteinExistence type="predicted"/>
<dbReference type="EMBL" id="JAARSH010000004">
    <property type="protein sequence ID" value="MBC1616162.1"/>
    <property type="molecule type" value="Genomic_DNA"/>
</dbReference>
<evidence type="ECO:0000256" key="2">
    <source>
        <dbReference type="ARBA" id="ARBA00022692"/>
    </source>
</evidence>
<dbReference type="EMBL" id="JAARPT010000011">
    <property type="protein sequence ID" value="MBC1402962.1"/>
    <property type="molecule type" value="Genomic_DNA"/>
</dbReference>
<evidence type="ECO:0000313" key="11">
    <source>
        <dbReference type="Proteomes" id="UP000574104"/>
    </source>
</evidence>
<dbReference type="Proteomes" id="UP000029844">
    <property type="component" value="Unassembled WGS sequence"/>
</dbReference>
<dbReference type="GeneID" id="58718142"/>
<dbReference type="Proteomes" id="UP000574104">
    <property type="component" value="Unassembled WGS sequence"/>
</dbReference>
<evidence type="ECO:0000256" key="1">
    <source>
        <dbReference type="ARBA" id="ARBA00004141"/>
    </source>
</evidence>
<reference evidence="10 11" key="2">
    <citation type="submission" date="2020-03" db="EMBL/GenBank/DDBJ databases">
        <title>Soil Listeria distribution.</title>
        <authorList>
            <person name="Liao J."/>
            <person name="Wiedmann M."/>
        </authorList>
    </citation>
    <scope>NUCLEOTIDE SEQUENCE [LARGE SCALE GENOMIC DNA]</scope>
    <source>
        <strain evidence="8 11">FSL L7-1299</strain>
        <strain evidence="7 10">FSL L7-1658</strain>
    </source>
</reference>
<dbReference type="Proteomes" id="UP000544413">
    <property type="component" value="Unassembled WGS sequence"/>
</dbReference>
<dbReference type="OrthoDB" id="2328241at2"/>
<evidence type="ECO:0000313" key="10">
    <source>
        <dbReference type="Proteomes" id="UP000544413"/>
    </source>
</evidence>
<dbReference type="RefSeq" id="WP_036087065.1">
    <property type="nucleotide sequence ID" value="NZ_CBCSHQ010000021.1"/>
</dbReference>
<keyword evidence="9" id="KW-1185">Reference proteome</keyword>
<gene>
    <name evidence="6" type="ORF">EP57_12340</name>
    <name evidence="7" type="ORF">HB836_15320</name>
    <name evidence="8" type="ORF">HB904_08185</name>
</gene>
<organism evidence="6 9">
    <name type="scientific">Listeria booriae</name>
    <dbReference type="NCBI Taxonomy" id="1552123"/>
    <lineage>
        <taxon>Bacteria</taxon>
        <taxon>Bacillati</taxon>
        <taxon>Bacillota</taxon>
        <taxon>Bacilli</taxon>
        <taxon>Bacillales</taxon>
        <taxon>Listeriaceae</taxon>
        <taxon>Listeria</taxon>
    </lineage>
</organism>
<reference evidence="6 9" key="1">
    <citation type="submission" date="2014-05" db="EMBL/GenBank/DDBJ databases">
        <title>Novel Listeriaceae from food processing environments.</title>
        <authorList>
            <person name="den Bakker H.C."/>
        </authorList>
    </citation>
    <scope>NUCLEOTIDE SEQUENCE [LARGE SCALE GENOMIC DNA]</scope>
    <source>
        <strain evidence="6 9">FSL A5-0281</strain>
    </source>
</reference>
<feature type="transmembrane region" description="Helical" evidence="5">
    <location>
        <begin position="75"/>
        <end position="97"/>
    </location>
</feature>
<feature type="transmembrane region" description="Helical" evidence="5">
    <location>
        <begin position="6"/>
        <end position="29"/>
    </location>
</feature>
<evidence type="ECO:0000313" key="8">
    <source>
        <dbReference type="EMBL" id="MBC1616162.1"/>
    </source>
</evidence>
<keyword evidence="4 5" id="KW-0472">Membrane</keyword>
<dbReference type="AlphaFoldDB" id="A0A099W609"/>
<keyword evidence="3 5" id="KW-1133">Transmembrane helix</keyword>
<evidence type="ECO:0000313" key="9">
    <source>
        <dbReference type="Proteomes" id="UP000029844"/>
    </source>
</evidence>
<dbReference type="eggNOG" id="ENOG5032VBI">
    <property type="taxonomic scope" value="Bacteria"/>
</dbReference>
<evidence type="ECO:0000256" key="4">
    <source>
        <dbReference type="ARBA" id="ARBA00023136"/>
    </source>
</evidence>
<keyword evidence="2 5" id="KW-0812">Transmembrane</keyword>
<evidence type="ECO:0000256" key="3">
    <source>
        <dbReference type="ARBA" id="ARBA00022989"/>
    </source>
</evidence>
<evidence type="ECO:0000313" key="7">
    <source>
        <dbReference type="EMBL" id="MBC1402962.1"/>
    </source>
</evidence>
<comment type="caution">
    <text evidence="6">The sequence shown here is derived from an EMBL/GenBank/DDBJ whole genome shotgun (WGS) entry which is preliminary data.</text>
</comment>
<dbReference type="Pfam" id="PF09685">
    <property type="entry name" value="MamF_MmsF"/>
    <property type="match status" value="1"/>
</dbReference>
<dbReference type="STRING" id="1552123.EP57_12340"/>
<name>A0A099W609_9LIST</name>